<dbReference type="Proteomes" id="UP000799538">
    <property type="component" value="Unassembled WGS sequence"/>
</dbReference>
<organism evidence="1 2">
    <name type="scientific">Elsinoe ampelina</name>
    <dbReference type="NCBI Taxonomy" id="302913"/>
    <lineage>
        <taxon>Eukaryota</taxon>
        <taxon>Fungi</taxon>
        <taxon>Dikarya</taxon>
        <taxon>Ascomycota</taxon>
        <taxon>Pezizomycotina</taxon>
        <taxon>Dothideomycetes</taxon>
        <taxon>Dothideomycetidae</taxon>
        <taxon>Myriangiales</taxon>
        <taxon>Elsinoaceae</taxon>
        <taxon>Elsinoe</taxon>
    </lineage>
</organism>
<gene>
    <name evidence="1" type="ORF">BDZ85DRAFT_12800</name>
</gene>
<name>A0A6A6GRG8_9PEZI</name>
<accession>A0A6A6GRG8</accession>
<proteinExistence type="predicted"/>
<sequence>MGQSASNLIEPIDKAGKQVRLYVETRWGVFTVLSAKFHEKDELLVDQAIKLIPCYGAFEEAIMDHNHDSVPAVVKSFLDNARDKLMMLSADGWRSPRMMWIRHDGSQIYTAFKKRRGVTIQRWFQTSQQTGGGLQVMLNIAGWNPRIISQSLASNDVWDELVPPVTAGWKGDWALETEQAHARAVEARYPAQTEARRNSIMKLQKDGLEQLIVLPPEIQQRAFSQLLDRYRYVVDLRVRSSVLSPSRLCGRLASHVEEEYCGTGLLEDDAILEAFAEAEVGARKRCTPLFLFDADAIAGKSAIDDTPANDGVNELLLANQLLPEVEEIHVAVMVSSDDESYNATIVGQCLRKCLQLTPNTNKINLRIFLNVIDSANRYKHTKILAAWPWREKLGLTQSINAEAYEYEVCKVPSLDPESKHTHALTHVYPSTHPMRASHIFWAEDYLGLVDCALGKPTPRDVLEPLEHVYMHRRRHVLHAWATCETELLFQTLRVYTPCSIVAGEYEQCRCQEERIAPKVVEGRLVDL</sequence>
<dbReference type="OrthoDB" id="10389241at2759"/>
<evidence type="ECO:0000313" key="1">
    <source>
        <dbReference type="EMBL" id="KAF2228179.1"/>
    </source>
</evidence>
<keyword evidence="2" id="KW-1185">Reference proteome</keyword>
<reference evidence="2" key="1">
    <citation type="journal article" date="2020" name="Stud. Mycol.">
        <title>101 Dothideomycetes genomes: A test case for predicting lifestyles and emergence of pathogens.</title>
        <authorList>
            <person name="Haridas S."/>
            <person name="Albert R."/>
            <person name="Binder M."/>
            <person name="Bloem J."/>
            <person name="LaButti K."/>
            <person name="Salamov A."/>
            <person name="Andreopoulos B."/>
            <person name="Baker S."/>
            <person name="Barry K."/>
            <person name="Bills G."/>
            <person name="Bluhm B."/>
            <person name="Cannon C."/>
            <person name="Castanera R."/>
            <person name="Culley D."/>
            <person name="Daum C."/>
            <person name="Ezra D."/>
            <person name="Gonzalez J."/>
            <person name="Henrissat B."/>
            <person name="Kuo A."/>
            <person name="Liang C."/>
            <person name="Lipzen A."/>
            <person name="Lutzoni F."/>
            <person name="Magnuson J."/>
            <person name="Mondo S."/>
            <person name="Nolan M."/>
            <person name="Ohm R."/>
            <person name="Pangilinan J."/>
            <person name="Park H.-J."/>
            <person name="Ramirez L."/>
            <person name="Alfaro M."/>
            <person name="Sun H."/>
            <person name="Tritt A."/>
            <person name="Yoshinaga Y."/>
            <person name="Zwiers L.-H."/>
            <person name="Turgeon B."/>
            <person name="Goodwin S."/>
            <person name="Spatafora J."/>
            <person name="Crous P."/>
            <person name="Grigoriev I."/>
        </authorList>
    </citation>
    <scope>NUCLEOTIDE SEQUENCE [LARGE SCALE GENOMIC DNA]</scope>
    <source>
        <strain evidence="2">CECT 20119</strain>
    </source>
</reference>
<protein>
    <submittedName>
        <fullName evidence="1">Uncharacterized protein</fullName>
    </submittedName>
</protein>
<dbReference type="EMBL" id="ML992501">
    <property type="protein sequence ID" value="KAF2228179.1"/>
    <property type="molecule type" value="Genomic_DNA"/>
</dbReference>
<evidence type="ECO:0000313" key="2">
    <source>
        <dbReference type="Proteomes" id="UP000799538"/>
    </source>
</evidence>
<dbReference type="AlphaFoldDB" id="A0A6A6GRG8"/>